<reference evidence="2" key="1">
    <citation type="submission" date="2020-03" db="EMBL/GenBank/DDBJ databases">
        <title>The deep terrestrial virosphere.</title>
        <authorList>
            <person name="Holmfeldt K."/>
            <person name="Nilsson E."/>
            <person name="Simone D."/>
            <person name="Lopez-Fernandez M."/>
            <person name="Wu X."/>
            <person name="de Brujin I."/>
            <person name="Lundin D."/>
            <person name="Andersson A."/>
            <person name="Bertilsson S."/>
            <person name="Dopson M."/>
        </authorList>
    </citation>
    <scope>NUCLEOTIDE SEQUENCE</scope>
    <source>
        <strain evidence="2">MM415A02420</strain>
        <strain evidence="1">MM415B00820</strain>
    </source>
</reference>
<dbReference type="AlphaFoldDB" id="A0A6M3JTE3"/>
<name>A0A6M3JTE3_9ZZZZ</name>
<evidence type="ECO:0000313" key="2">
    <source>
        <dbReference type="EMBL" id="QJA73276.1"/>
    </source>
</evidence>
<dbReference type="EMBL" id="MT142015">
    <property type="protein sequence ID" value="QJA73276.1"/>
    <property type="molecule type" value="Genomic_DNA"/>
</dbReference>
<accession>A0A6M3JTE3</accession>
<dbReference type="EMBL" id="MT141463">
    <property type="protein sequence ID" value="QJA62160.1"/>
    <property type="molecule type" value="Genomic_DNA"/>
</dbReference>
<sequence>MDIKNLTNIWLSQNDDGIWLAVDGGELKGLISIEELDRRSGMPVFSEWAKSQLGPELLQKLAMKQLDVGRWHKLFQSGQYGRFYISNSKDAYDVEFCIQILPNDTEAIPNGNRNLCLNKDAVLIFGPRWRKTGEHGKGVHDHEWFYNGPWIEDFHKLVDELQLVKNEQEKKELIIKTEADQAEKDKIAALLAAY</sequence>
<gene>
    <name evidence="2" type="ORF">MM415A02420_0002</name>
    <name evidence="1" type="ORF">MM415B00820_0022</name>
</gene>
<organism evidence="2">
    <name type="scientific">viral metagenome</name>
    <dbReference type="NCBI Taxonomy" id="1070528"/>
    <lineage>
        <taxon>unclassified sequences</taxon>
        <taxon>metagenomes</taxon>
        <taxon>organismal metagenomes</taxon>
    </lineage>
</organism>
<protein>
    <submittedName>
        <fullName evidence="2">Uncharacterized protein</fullName>
    </submittedName>
</protein>
<evidence type="ECO:0000313" key="1">
    <source>
        <dbReference type="EMBL" id="QJA62160.1"/>
    </source>
</evidence>
<proteinExistence type="predicted"/>